<reference evidence="1 2" key="1">
    <citation type="journal article" date="2017" name="Nature">
        <title>The Apostasia genome and the evolution of orchids.</title>
        <authorList>
            <person name="Zhang G.Q."/>
            <person name="Liu K.W."/>
            <person name="Li Z."/>
            <person name="Lohaus R."/>
            <person name="Hsiao Y.Y."/>
            <person name="Niu S.C."/>
            <person name="Wang J.Y."/>
            <person name="Lin Y.C."/>
            <person name="Xu Q."/>
            <person name="Chen L.J."/>
            <person name="Yoshida K."/>
            <person name="Fujiwara S."/>
            <person name="Wang Z.W."/>
            <person name="Zhang Y.Q."/>
            <person name="Mitsuda N."/>
            <person name="Wang M."/>
            <person name="Liu G.H."/>
            <person name="Pecoraro L."/>
            <person name="Huang H.X."/>
            <person name="Xiao X.J."/>
            <person name="Lin M."/>
            <person name="Wu X.Y."/>
            <person name="Wu W.L."/>
            <person name="Chen Y.Y."/>
            <person name="Chang S.B."/>
            <person name="Sakamoto S."/>
            <person name="Ohme-Takagi M."/>
            <person name="Yagi M."/>
            <person name="Zeng S.J."/>
            <person name="Shen C.Y."/>
            <person name="Yeh C.M."/>
            <person name="Luo Y.B."/>
            <person name="Tsai W.C."/>
            <person name="Van de Peer Y."/>
            <person name="Liu Z.J."/>
        </authorList>
    </citation>
    <scope>NUCLEOTIDE SEQUENCE [LARGE SCALE GENOMIC DNA]</scope>
    <source>
        <strain evidence="2">cv. Shenzhen</strain>
        <tissue evidence="1">Stem</tissue>
    </source>
</reference>
<dbReference type="EMBL" id="KZ451969">
    <property type="protein sequence ID" value="PKA57271.1"/>
    <property type="molecule type" value="Genomic_DNA"/>
</dbReference>
<evidence type="ECO:0000313" key="2">
    <source>
        <dbReference type="Proteomes" id="UP000236161"/>
    </source>
</evidence>
<name>A0A2I0ANY3_9ASPA</name>
<proteinExistence type="predicted"/>
<protein>
    <submittedName>
        <fullName evidence="1">Uncharacterized protein</fullName>
    </submittedName>
</protein>
<gene>
    <name evidence="1" type="ORF">AXF42_Ash002575</name>
</gene>
<dbReference type="Proteomes" id="UP000236161">
    <property type="component" value="Unassembled WGS sequence"/>
</dbReference>
<sequence length="55" mass="5832">MYAVLPLPRVAAALAPLPPVAAAQEPLSPVPVSQNFKGCLRISLTWLLASQPNRP</sequence>
<organism evidence="1 2">
    <name type="scientific">Apostasia shenzhenica</name>
    <dbReference type="NCBI Taxonomy" id="1088818"/>
    <lineage>
        <taxon>Eukaryota</taxon>
        <taxon>Viridiplantae</taxon>
        <taxon>Streptophyta</taxon>
        <taxon>Embryophyta</taxon>
        <taxon>Tracheophyta</taxon>
        <taxon>Spermatophyta</taxon>
        <taxon>Magnoliopsida</taxon>
        <taxon>Liliopsida</taxon>
        <taxon>Asparagales</taxon>
        <taxon>Orchidaceae</taxon>
        <taxon>Apostasioideae</taxon>
        <taxon>Apostasia</taxon>
    </lineage>
</organism>
<accession>A0A2I0ANY3</accession>
<keyword evidence="2" id="KW-1185">Reference proteome</keyword>
<evidence type="ECO:0000313" key="1">
    <source>
        <dbReference type="EMBL" id="PKA57271.1"/>
    </source>
</evidence>
<dbReference type="AlphaFoldDB" id="A0A2I0ANY3"/>